<comment type="caution">
    <text evidence="5">The sequence shown here is derived from an EMBL/GenBank/DDBJ whole genome shotgun (WGS) entry which is preliminary data.</text>
</comment>
<organism evidence="5 6">
    <name type="scientific">Nicoletella semolina</name>
    <dbReference type="NCBI Taxonomy" id="271160"/>
    <lineage>
        <taxon>Bacteria</taxon>
        <taxon>Pseudomonadati</taxon>
        <taxon>Pseudomonadota</taxon>
        <taxon>Gammaproteobacteria</taxon>
        <taxon>Pasteurellales</taxon>
        <taxon>Pasteurellaceae</taxon>
        <taxon>Nicoletella</taxon>
    </lineage>
</organism>
<evidence type="ECO:0000256" key="3">
    <source>
        <dbReference type="ARBA" id="ARBA00023186"/>
    </source>
</evidence>
<comment type="function">
    <text evidence="4">Required for maturation of urease via the functional incorporation of the urease nickel metallocenter.</text>
</comment>
<comment type="subunit">
    <text evidence="4">UreD, UreF and UreG form a complex that acts as a GTP-hydrolysis-dependent molecular chaperone, activating the urease apoprotein by helping to assemble the nickel containing metallocenter of UreC. The UreE protein probably delivers the nickel.</text>
</comment>
<dbReference type="PANTHER" id="PTHR33643:SF1">
    <property type="entry name" value="UREASE ACCESSORY PROTEIN D"/>
    <property type="match status" value="1"/>
</dbReference>
<dbReference type="OrthoDB" id="9807968at2"/>
<dbReference type="AlphaFoldDB" id="A0A4R2NBT6"/>
<protein>
    <recommendedName>
        <fullName evidence="4">Urease accessory protein UreD</fullName>
    </recommendedName>
</protein>
<evidence type="ECO:0000313" key="5">
    <source>
        <dbReference type="EMBL" id="TCP18452.1"/>
    </source>
</evidence>
<evidence type="ECO:0000256" key="2">
    <source>
        <dbReference type="ARBA" id="ARBA00022988"/>
    </source>
</evidence>
<dbReference type="EMBL" id="SLXJ01000002">
    <property type="protein sequence ID" value="TCP18452.1"/>
    <property type="molecule type" value="Genomic_DNA"/>
</dbReference>
<dbReference type="Proteomes" id="UP000295537">
    <property type="component" value="Unassembled WGS sequence"/>
</dbReference>
<keyword evidence="4" id="KW-0963">Cytoplasm</keyword>
<comment type="subcellular location">
    <subcellularLocation>
        <location evidence="4">Cytoplasm</location>
    </subcellularLocation>
</comment>
<dbReference type="PANTHER" id="PTHR33643">
    <property type="entry name" value="UREASE ACCESSORY PROTEIN D"/>
    <property type="match status" value="1"/>
</dbReference>
<proteinExistence type="inferred from homology"/>
<comment type="similarity">
    <text evidence="1 4">Belongs to the UreD family.</text>
</comment>
<dbReference type="GO" id="GO:0005737">
    <property type="term" value="C:cytoplasm"/>
    <property type="evidence" value="ECO:0007669"/>
    <property type="project" value="UniProtKB-SubCell"/>
</dbReference>
<dbReference type="GO" id="GO:0016151">
    <property type="term" value="F:nickel cation binding"/>
    <property type="evidence" value="ECO:0007669"/>
    <property type="project" value="UniProtKB-UniRule"/>
</dbReference>
<dbReference type="HAMAP" id="MF_01384">
    <property type="entry name" value="UreD"/>
    <property type="match status" value="1"/>
</dbReference>
<accession>A0A4R2NBT6</accession>
<sequence length="268" mass="30280">MHSDLIISTKLTASGKTQLDRCFVSPPFKLLTLPATYTTSWHNELNAVQMSSSPGLLGGDRLNVRVSLAPKTSLSLSTQAFTRVQAMNHNGYAEQNTHIQLAPDSRLFYLPHPLVLHKESAFKQTTLIELSERNQLIYGEIIAVGRILNHEQFAFRHFSSYLRIVSQGKPLLSDRIQWQPQSMPLTALSQMEDFTHQGTLVYINLSFSEQQLKKLTNELQAEFSSTPQLMLGISQLNQNGILIRSVGYRAENIEKSFKYIADMLKVQT</sequence>
<reference evidence="5 6" key="1">
    <citation type="submission" date="2019-03" db="EMBL/GenBank/DDBJ databases">
        <title>Genomic Encyclopedia of Type Strains, Phase IV (KMG-IV): sequencing the most valuable type-strain genomes for metagenomic binning, comparative biology and taxonomic classification.</title>
        <authorList>
            <person name="Goeker M."/>
        </authorList>
    </citation>
    <scope>NUCLEOTIDE SEQUENCE [LARGE SCALE GENOMIC DNA]</scope>
    <source>
        <strain evidence="5 6">DSM 16380</strain>
    </source>
</reference>
<evidence type="ECO:0000256" key="1">
    <source>
        <dbReference type="ARBA" id="ARBA00007177"/>
    </source>
</evidence>
<dbReference type="Pfam" id="PF01774">
    <property type="entry name" value="UreD"/>
    <property type="match status" value="1"/>
</dbReference>
<keyword evidence="2 4" id="KW-0996">Nickel insertion</keyword>
<evidence type="ECO:0000256" key="4">
    <source>
        <dbReference type="HAMAP-Rule" id="MF_01384"/>
    </source>
</evidence>
<gene>
    <name evidence="4" type="primary">ureD</name>
    <name evidence="5" type="ORF">EV693_102132</name>
</gene>
<keyword evidence="3 4" id="KW-0143">Chaperone</keyword>
<keyword evidence="6" id="KW-1185">Reference proteome</keyword>
<dbReference type="RefSeq" id="WP_132500701.1">
    <property type="nucleotide sequence ID" value="NZ_LVXA01000001.1"/>
</dbReference>
<dbReference type="InterPro" id="IPR002669">
    <property type="entry name" value="UreD"/>
</dbReference>
<evidence type="ECO:0000313" key="6">
    <source>
        <dbReference type="Proteomes" id="UP000295537"/>
    </source>
</evidence>
<name>A0A4R2NBT6_9PAST</name>